<dbReference type="Pfam" id="PF00534">
    <property type="entry name" value="Glycos_transf_1"/>
    <property type="match status" value="1"/>
</dbReference>
<dbReference type="InterPro" id="IPR001296">
    <property type="entry name" value="Glyco_trans_1"/>
</dbReference>
<reference evidence="3" key="1">
    <citation type="submission" date="2016-01" db="EMBL/GenBank/DDBJ databases">
        <authorList>
            <person name="Peeters Charlotte."/>
        </authorList>
    </citation>
    <scope>NUCLEOTIDE SEQUENCE</scope>
    <source>
        <strain evidence="3">LMG 22936</strain>
    </source>
</reference>
<comment type="caution">
    <text evidence="3">The sequence shown here is derived from an EMBL/GenBank/DDBJ whole genome shotgun (WGS) entry which is preliminary data.</text>
</comment>
<dbReference type="GO" id="GO:0016757">
    <property type="term" value="F:glycosyltransferase activity"/>
    <property type="evidence" value="ECO:0007669"/>
    <property type="project" value="UniProtKB-ARBA"/>
</dbReference>
<keyword evidence="3" id="KW-0808">Transferase</keyword>
<dbReference type="PANTHER" id="PTHR12526:SF630">
    <property type="entry name" value="GLYCOSYLTRANSFERASE"/>
    <property type="match status" value="1"/>
</dbReference>
<dbReference type="InterPro" id="IPR028098">
    <property type="entry name" value="Glyco_trans_4-like_N"/>
</dbReference>
<dbReference type="CDD" id="cd03801">
    <property type="entry name" value="GT4_PimA-like"/>
    <property type="match status" value="1"/>
</dbReference>
<gene>
    <name evidence="3" type="ORF">AWB66_03547</name>
</gene>
<protein>
    <submittedName>
        <fullName evidence="3">Group 1 glycosyl transferase</fullName>
    </submittedName>
</protein>
<organism evidence="3 4">
    <name type="scientific">Caballeronia telluris</name>
    <dbReference type="NCBI Taxonomy" id="326475"/>
    <lineage>
        <taxon>Bacteria</taxon>
        <taxon>Pseudomonadati</taxon>
        <taxon>Pseudomonadota</taxon>
        <taxon>Betaproteobacteria</taxon>
        <taxon>Burkholderiales</taxon>
        <taxon>Burkholderiaceae</taxon>
        <taxon>Caballeronia</taxon>
    </lineage>
</organism>
<dbReference type="EMBL" id="FCNZ02000013">
    <property type="protein sequence ID" value="SAL61490.1"/>
    <property type="molecule type" value="Genomic_DNA"/>
</dbReference>
<dbReference type="Gene3D" id="3.40.50.2000">
    <property type="entry name" value="Glycogen Phosphorylase B"/>
    <property type="match status" value="2"/>
</dbReference>
<dbReference type="PANTHER" id="PTHR12526">
    <property type="entry name" value="GLYCOSYLTRANSFERASE"/>
    <property type="match status" value="1"/>
</dbReference>
<name>A0A158IZH4_9BURK</name>
<feature type="domain" description="Glycosyltransferase subfamily 4-like N-terminal" evidence="2">
    <location>
        <begin position="19"/>
        <end position="187"/>
    </location>
</feature>
<dbReference type="Pfam" id="PF13439">
    <property type="entry name" value="Glyco_transf_4"/>
    <property type="match status" value="1"/>
</dbReference>
<evidence type="ECO:0000313" key="4">
    <source>
        <dbReference type="Proteomes" id="UP000054717"/>
    </source>
</evidence>
<dbReference type="STRING" id="326475.AWB66_03547"/>
<proteinExistence type="predicted"/>
<dbReference type="SUPFAM" id="SSF53756">
    <property type="entry name" value="UDP-Glycosyltransferase/glycogen phosphorylase"/>
    <property type="match status" value="1"/>
</dbReference>
<evidence type="ECO:0000313" key="3">
    <source>
        <dbReference type="EMBL" id="SAL61490.1"/>
    </source>
</evidence>
<evidence type="ECO:0000259" key="1">
    <source>
        <dbReference type="Pfam" id="PF00534"/>
    </source>
</evidence>
<dbReference type="RefSeq" id="WP_087631484.1">
    <property type="nucleotide sequence ID" value="NZ_FCNZ02000013.1"/>
</dbReference>
<accession>A0A158IZH4</accession>
<feature type="domain" description="Glycosyl transferase family 1" evidence="1">
    <location>
        <begin position="203"/>
        <end position="362"/>
    </location>
</feature>
<dbReference type="AlphaFoldDB" id="A0A158IZH4"/>
<sequence length="620" mass="68440">MNAPALKVAFVSHSAAPAGAERSLVNFVSNLPSSIAPIVIFPSAGGPMFDQIVQARLPAIKLEYDPYLPSVGDTGGMREREERKQLEQRRFSTLCKELEIDAVVVNTNVISPAVYAAASLEIPVIIHSHGLISQRLLSRLNSQLWAFEDPAQLLSASRVICPSQIVADFYVDFYGVPRDAIEVVPNGTLFEPWAPLPFADASAGAPNKFVMLCTLDVNKNVPMFIEAARIARERGLRNFEFHVYGHGAENYHDHLRDLIWTKRLDDTVFLHDKTLDVKSVYDGATGVVVASQLESFSFVTIEAMSRGRAVVSTRCGGPEQLINDGETGFLVDRNDAEGLAERIRVLATDRALASRMGAEGRRIAETRYEIGALSAHYAELIAKVVKESSHQSLRSKRLIAMRHTGLKRAVTMMNGSFDASISSLRVPVVDPALSAQAFDNRARAIEFANHYSRSQSGLLARVRHRLRARENLWSLVSEDFQPLRQFSEQKGLHEGARLTLSHDLRRVAYREYTTGSIDADFRKVLIGVSMAALGMGGTVGIELVDSRGNIVAHQECQLADASPYAPVSFDLGSGWKTADSVYRLRIFARECDGPVWAYEFVEDRLGGFLSPGFRPFFALT</sequence>
<keyword evidence="4" id="KW-1185">Reference proteome</keyword>
<evidence type="ECO:0000259" key="2">
    <source>
        <dbReference type="Pfam" id="PF13439"/>
    </source>
</evidence>
<dbReference type="Proteomes" id="UP000054717">
    <property type="component" value="Unassembled WGS sequence"/>
</dbReference>